<gene>
    <name evidence="3" type="ORF">PHET_01405</name>
</gene>
<dbReference type="Proteomes" id="UP000748531">
    <property type="component" value="Unassembled WGS sequence"/>
</dbReference>
<dbReference type="AlphaFoldDB" id="A0A8J4SSG1"/>
<name>A0A8J4SSG1_9TREM</name>
<feature type="compositionally biased region" description="Basic and acidic residues" evidence="1">
    <location>
        <begin position="257"/>
        <end position="266"/>
    </location>
</feature>
<dbReference type="OrthoDB" id="6255097at2759"/>
<dbReference type="EMBL" id="LUCH01000433">
    <property type="protein sequence ID" value="KAF5405153.1"/>
    <property type="molecule type" value="Genomic_DNA"/>
</dbReference>
<comment type="caution">
    <text evidence="3">The sequence shown here is derived from an EMBL/GenBank/DDBJ whole genome shotgun (WGS) entry which is preliminary data.</text>
</comment>
<accession>A0A8J4SSG1</accession>
<feature type="compositionally biased region" description="Basic residues" evidence="1">
    <location>
        <begin position="292"/>
        <end position="304"/>
    </location>
</feature>
<keyword evidence="2" id="KW-0812">Transmembrane</keyword>
<keyword evidence="2" id="KW-0472">Membrane</keyword>
<feature type="compositionally biased region" description="Polar residues" evidence="1">
    <location>
        <begin position="273"/>
        <end position="290"/>
    </location>
</feature>
<proteinExistence type="predicted"/>
<reference evidence="3" key="1">
    <citation type="submission" date="2019-05" db="EMBL/GenBank/DDBJ databases">
        <title>Annotation for the trematode Paragonimus heterotremus.</title>
        <authorList>
            <person name="Choi Y.-J."/>
        </authorList>
    </citation>
    <scope>NUCLEOTIDE SEQUENCE</scope>
    <source>
        <strain evidence="3">LC</strain>
    </source>
</reference>
<feature type="compositionally biased region" description="Polar residues" evidence="1">
    <location>
        <begin position="353"/>
        <end position="366"/>
    </location>
</feature>
<evidence type="ECO:0000256" key="2">
    <source>
        <dbReference type="SAM" id="Phobius"/>
    </source>
</evidence>
<keyword evidence="2" id="KW-1133">Transmembrane helix</keyword>
<keyword evidence="4" id="KW-1185">Reference proteome</keyword>
<feature type="transmembrane region" description="Helical" evidence="2">
    <location>
        <begin position="6"/>
        <end position="36"/>
    </location>
</feature>
<evidence type="ECO:0000313" key="3">
    <source>
        <dbReference type="EMBL" id="KAF5405153.1"/>
    </source>
</evidence>
<feature type="compositionally biased region" description="Basic and acidic residues" evidence="1">
    <location>
        <begin position="219"/>
        <end position="236"/>
    </location>
</feature>
<feature type="region of interest" description="Disordered" evidence="1">
    <location>
        <begin position="353"/>
        <end position="384"/>
    </location>
</feature>
<protein>
    <submittedName>
        <fullName evidence="3">Uncharacterized protein</fullName>
    </submittedName>
</protein>
<evidence type="ECO:0000313" key="4">
    <source>
        <dbReference type="Proteomes" id="UP000748531"/>
    </source>
</evidence>
<feature type="region of interest" description="Disordered" evidence="1">
    <location>
        <begin position="167"/>
        <end position="324"/>
    </location>
</feature>
<evidence type="ECO:0000256" key="1">
    <source>
        <dbReference type="SAM" id="MobiDB-lite"/>
    </source>
</evidence>
<sequence>MDFLQYLSYSFGSVVDGFLLTILVCVLLILTFSILYPKSRWFGAVKEPIRIEKLHDSNTSSPSSSEVDRRSTRRRRRTGSSLSINGGAGRRSKSRELNPPLPPKSAEEDRPTECTTVHVAATGKRIRKKQMKIQSSTRFATSEVSETLGSTTEVVVSPKLADAAEDPLLDKSVDLPTQPVPAEQDDDQSAVQEGWLEARRRSKKRRDRLSPKPEQPVFADDHADSAIYHATKEPIKEPLTSDSPTELEADPNPQPSLRDKSTEETVPHLAVGQQESDQSPTASASQNFPTRKSSKSRRKARSHSSRTSASAVAESIAQDGTNPNFHKLELAHSVEAKTISDDSEFEVIEIPTMMTSSPEQSASVTESDPDLTDLGLDSSPPTVVAPSPASLTHFPCLPGSENQFACVPVCGVDEVREGGRHPLSGRLLSSALTETETTADHQPIAAAVKLPKAKRSKVRKAD</sequence>
<organism evidence="3 4">
    <name type="scientific">Paragonimus heterotremus</name>
    <dbReference type="NCBI Taxonomy" id="100268"/>
    <lineage>
        <taxon>Eukaryota</taxon>
        <taxon>Metazoa</taxon>
        <taxon>Spiralia</taxon>
        <taxon>Lophotrochozoa</taxon>
        <taxon>Platyhelminthes</taxon>
        <taxon>Trematoda</taxon>
        <taxon>Digenea</taxon>
        <taxon>Plagiorchiida</taxon>
        <taxon>Troglotremata</taxon>
        <taxon>Troglotrematidae</taxon>
        <taxon>Paragonimus</taxon>
    </lineage>
</organism>
<feature type="region of interest" description="Disordered" evidence="1">
    <location>
        <begin position="55"/>
        <end position="138"/>
    </location>
</feature>